<sequence>MKRNILRLSLLVGTVLIGCYLLKLTIGGRPKEFSSLQIIPNDYYTRSYLVYGNSSGEIIDNQKLPKGKGVGYSSLRQVGNRVYFDAYPEISTILTYNTQTHTLDEMATLDRKYESINPYSEQLAVMINGGFLGDGESYRSGICYLDESWECLDLESNLHIWTGTVFKDKIYVYADAAYPQFDENDNIIREEKILIYDKGFNQIASIDVNEELNLGRDVIYFYPYQDSLFLLGEGLETGQFTILEVDEQVQVKSRLSFAETNNEARNLCTPLSFFEEDKGNLILELACDKAKGSVGYDPARVQEDNLLLKLDFNHLDSTSPAIKEIGEHRTVGVNFETNTLLTINRLDSSTINSVHVYNLDFDFQEIRELEKFDHRLPMLIDFVERKDN</sequence>
<protein>
    <recommendedName>
        <fullName evidence="3">Lipoprotein</fullName>
    </recommendedName>
</protein>
<keyword evidence="2" id="KW-1185">Reference proteome</keyword>
<dbReference type="RefSeq" id="WP_262953483.1">
    <property type="nucleotide sequence ID" value="NZ_AP028127.1"/>
</dbReference>
<proteinExistence type="predicted"/>
<dbReference type="Proteomes" id="UP001432099">
    <property type="component" value="Chromosome"/>
</dbReference>
<gene>
    <name evidence="1" type="ORF">T23_02970</name>
</gene>
<evidence type="ECO:0008006" key="3">
    <source>
        <dbReference type="Google" id="ProtNLM"/>
    </source>
</evidence>
<reference evidence="1" key="1">
    <citation type="journal article" date="2024" name="Int. J. Syst. Evol. Microbiol.">
        <title>Turicibacter faecis sp. nov., isolated from faeces of heart failure mouse model.</title>
        <authorList>
            <person name="Imamura Y."/>
            <person name="Motooka D."/>
            <person name="Nakajima Y."/>
            <person name="Ito S."/>
            <person name="Kitakaze M."/>
            <person name="Iida T."/>
            <person name="Nakamura S."/>
        </authorList>
    </citation>
    <scope>NUCLEOTIDE SEQUENCE</scope>
    <source>
        <strain evidence="1">TC023</strain>
    </source>
</reference>
<evidence type="ECO:0000313" key="2">
    <source>
        <dbReference type="Proteomes" id="UP001432099"/>
    </source>
</evidence>
<name>A0ABN6ZEM3_9FIRM</name>
<organism evidence="1 2">
    <name type="scientific">Turicibacter faecis</name>
    <dbReference type="NCBI Taxonomy" id="2963365"/>
    <lineage>
        <taxon>Bacteria</taxon>
        <taxon>Bacillati</taxon>
        <taxon>Bacillota</taxon>
        <taxon>Erysipelotrichia</taxon>
        <taxon>Erysipelotrichales</taxon>
        <taxon>Turicibacteraceae</taxon>
        <taxon>Turicibacter</taxon>
    </lineage>
</organism>
<dbReference type="PROSITE" id="PS51257">
    <property type="entry name" value="PROKAR_LIPOPROTEIN"/>
    <property type="match status" value="1"/>
</dbReference>
<evidence type="ECO:0000313" key="1">
    <source>
        <dbReference type="EMBL" id="BEH90195.1"/>
    </source>
</evidence>
<dbReference type="EMBL" id="AP028127">
    <property type="protein sequence ID" value="BEH90195.1"/>
    <property type="molecule type" value="Genomic_DNA"/>
</dbReference>
<accession>A0ABN6ZEM3</accession>